<sequence>MQMKRIVLSEQKKYSKVKPLRKKKMDDFTLNEDVRRRTRLYEKQGKVRKGGSKPVAQRRNALEQAAVGRVKDDTSGHATIVKTKFVGRVIASERAVGKQSEATTAKFQL</sequence>
<organism evidence="1 2">
    <name type="scientific">Protea cynaroides</name>
    <dbReference type="NCBI Taxonomy" id="273540"/>
    <lineage>
        <taxon>Eukaryota</taxon>
        <taxon>Viridiplantae</taxon>
        <taxon>Streptophyta</taxon>
        <taxon>Embryophyta</taxon>
        <taxon>Tracheophyta</taxon>
        <taxon>Spermatophyta</taxon>
        <taxon>Magnoliopsida</taxon>
        <taxon>Proteales</taxon>
        <taxon>Proteaceae</taxon>
        <taxon>Protea</taxon>
    </lineage>
</organism>
<protein>
    <submittedName>
        <fullName evidence="1">Uncharacterized protein</fullName>
    </submittedName>
</protein>
<evidence type="ECO:0000313" key="1">
    <source>
        <dbReference type="EMBL" id="KAJ4969615.1"/>
    </source>
</evidence>
<accession>A0A9Q0QRW8</accession>
<dbReference type="EMBL" id="JAMYWD010000005">
    <property type="protein sequence ID" value="KAJ4969615.1"/>
    <property type="molecule type" value="Genomic_DNA"/>
</dbReference>
<reference evidence="1" key="1">
    <citation type="journal article" date="2023" name="Plant J.">
        <title>The genome of the king protea, Protea cynaroides.</title>
        <authorList>
            <person name="Chang J."/>
            <person name="Duong T.A."/>
            <person name="Schoeman C."/>
            <person name="Ma X."/>
            <person name="Roodt D."/>
            <person name="Barker N."/>
            <person name="Li Z."/>
            <person name="Van de Peer Y."/>
            <person name="Mizrachi E."/>
        </authorList>
    </citation>
    <scope>NUCLEOTIDE SEQUENCE</scope>
    <source>
        <tissue evidence="1">Young leaves</tissue>
    </source>
</reference>
<gene>
    <name evidence="1" type="ORF">NE237_002714</name>
</gene>
<keyword evidence="2" id="KW-1185">Reference proteome</keyword>
<dbReference type="Proteomes" id="UP001141806">
    <property type="component" value="Unassembled WGS sequence"/>
</dbReference>
<proteinExistence type="predicted"/>
<dbReference type="AlphaFoldDB" id="A0A9Q0QRW8"/>
<comment type="caution">
    <text evidence="1">The sequence shown here is derived from an EMBL/GenBank/DDBJ whole genome shotgun (WGS) entry which is preliminary data.</text>
</comment>
<name>A0A9Q0QRW8_9MAGN</name>
<evidence type="ECO:0000313" key="2">
    <source>
        <dbReference type="Proteomes" id="UP001141806"/>
    </source>
</evidence>